<dbReference type="EMBL" id="OB665434">
    <property type="protein sequence ID" value="CAD7232976.1"/>
    <property type="molecule type" value="Genomic_DNA"/>
</dbReference>
<organism evidence="1">
    <name type="scientific">Cyprideis torosa</name>
    <dbReference type="NCBI Taxonomy" id="163714"/>
    <lineage>
        <taxon>Eukaryota</taxon>
        <taxon>Metazoa</taxon>
        <taxon>Ecdysozoa</taxon>
        <taxon>Arthropoda</taxon>
        <taxon>Crustacea</taxon>
        <taxon>Oligostraca</taxon>
        <taxon>Ostracoda</taxon>
        <taxon>Podocopa</taxon>
        <taxon>Podocopida</taxon>
        <taxon>Cytherocopina</taxon>
        <taxon>Cytheroidea</taxon>
        <taxon>Cytherideidae</taxon>
        <taxon>Cyprideis</taxon>
    </lineage>
</organism>
<dbReference type="AlphaFoldDB" id="A0A7R8WPS4"/>
<gene>
    <name evidence="1" type="ORF">CTOB1V02_LOCUS10801</name>
</gene>
<name>A0A7R8WPS4_9CRUS</name>
<accession>A0A7R8WPS4</accession>
<evidence type="ECO:0000313" key="1">
    <source>
        <dbReference type="EMBL" id="CAD7232976.1"/>
    </source>
</evidence>
<reference evidence="1" key="1">
    <citation type="submission" date="2020-11" db="EMBL/GenBank/DDBJ databases">
        <authorList>
            <person name="Tran Van P."/>
        </authorList>
    </citation>
    <scope>NUCLEOTIDE SEQUENCE</scope>
</reference>
<proteinExistence type="predicted"/>
<dbReference type="OrthoDB" id="8315655at2759"/>
<sequence>MQPTLTFSKHLRRRKAIAIAAIGSLKHLQKVSIKTAMKIFKLKIKPIYLYGWDSISPYLSSRHLQESDRIKTIFLKKALGLPKNSSGTLSTKLCDTQHFVQELESNFEFNPEALRQYKEQLRNRLQRFQEQDFQRGPAFATDEWKEANRRYRHIYTRATAHGFHHMLCKGGGGFHGPSDACSCRVFGFFLGGLRVEDQDREVFLERSKWTGLSSIHRTCRVPGFATDRHNPAEWWASEQHIRLWCDDTWLQDNDS</sequence>
<protein>
    <submittedName>
        <fullName evidence="1">Uncharacterized protein</fullName>
    </submittedName>
</protein>